<protein>
    <submittedName>
        <fullName evidence="1">7264_t:CDS:1</fullName>
    </submittedName>
</protein>
<evidence type="ECO:0000313" key="1">
    <source>
        <dbReference type="EMBL" id="CAG8478701.1"/>
    </source>
</evidence>
<name>A0ACA9KK98_9GLOM</name>
<comment type="caution">
    <text evidence="1">The sequence shown here is derived from an EMBL/GenBank/DDBJ whole genome shotgun (WGS) entry which is preliminary data.</text>
</comment>
<proteinExistence type="predicted"/>
<sequence>MIVLRHKVISRVTCVIQTVILQLDTLIEFSTFLTSRTLTFSLPHIIPIHFAIDLTESQPAEKFWMNNSIIKDIFQKENITFYQPTEFDLVDNDVSRATIRGLRKEVVLVPIFLTADFTLDNFIDDVSILEHSLPSSAMCHVNLMSKILSILKIKKYQELERKFLVECSKSYLLVMEYPNGGSLRQYLKKNFSKMNWSTKITFAKQIANVLMFLHANDCSPVYLTSEKIFVHNESIRLSSVGLIGQSKRPLKPLEKIHGTFQYTDSQYLKIQDAITNQKSSDIYSLGVLLFEIASGKRPLKMESPSRIDLLNVAMKHNQGNIDPEALSGYLKVHTDCCQYDENLRPNIVQVVKDLERVSVSGTGNFPSGVVESEAGQSKSSLESNSTSNVQTPETDIFIRHLFDFFSEQYNMQNFVISPNLVRKYIKDFNRNPVRVKSTPSPFAGIYEVNRAIGQLCLANLYLDGKGIKQDQKKSFQMMLKAAEGGSSRALNCMAFCYDNGYGLEKDENSAFRLYLKSAEQGNLLAQCNLGICYQEGIGTSINEIKGFQLHLRSFISGSITATYRIGDCYFDGRGTRKNKKTAFEWYLTSSEDDYNMAQSDAGYCYGTGTGTLSDQKKAFEYYLKAAQNGDTESQRLVGIRYLRGIVGGGKRNFVRSSTGSPLCCPETAASCSGDDSQDVGAPESHQGKAAEGAEGRQNTSSEEVKRIFENSINNHQICSEPEEIDRDKQAASQQISERENSSSSPNDNGNSVDSDGDMPEPSDFQVRGEVKGHLRLKLYFRPAFSISHEEDVKRGLTGANTRILYQNPFVSIHDDEGNYEVEERKIPCGETYDIEVAGERRINRLYRRRTMRQLQWVKDLVNAFQYGATLKEDRVDASIHKNEEIS</sequence>
<gene>
    <name evidence="1" type="ORF">ACOLOM_LOCUS1901</name>
</gene>
<dbReference type="EMBL" id="CAJVPT010002296">
    <property type="protein sequence ID" value="CAG8478701.1"/>
    <property type="molecule type" value="Genomic_DNA"/>
</dbReference>
<accession>A0ACA9KK98</accession>
<dbReference type="Proteomes" id="UP000789525">
    <property type="component" value="Unassembled WGS sequence"/>
</dbReference>
<reference evidence="1" key="1">
    <citation type="submission" date="2021-06" db="EMBL/GenBank/DDBJ databases">
        <authorList>
            <person name="Kallberg Y."/>
            <person name="Tangrot J."/>
            <person name="Rosling A."/>
        </authorList>
    </citation>
    <scope>NUCLEOTIDE SEQUENCE</scope>
    <source>
        <strain evidence="1">CL356</strain>
    </source>
</reference>
<organism evidence="1 2">
    <name type="scientific">Acaulospora colombiana</name>
    <dbReference type="NCBI Taxonomy" id="27376"/>
    <lineage>
        <taxon>Eukaryota</taxon>
        <taxon>Fungi</taxon>
        <taxon>Fungi incertae sedis</taxon>
        <taxon>Mucoromycota</taxon>
        <taxon>Glomeromycotina</taxon>
        <taxon>Glomeromycetes</taxon>
        <taxon>Diversisporales</taxon>
        <taxon>Acaulosporaceae</taxon>
        <taxon>Acaulospora</taxon>
    </lineage>
</organism>
<keyword evidence="2" id="KW-1185">Reference proteome</keyword>
<evidence type="ECO:0000313" key="2">
    <source>
        <dbReference type="Proteomes" id="UP000789525"/>
    </source>
</evidence>